<gene>
    <name evidence="2" type="ORF">FBZ90_11178</name>
</gene>
<evidence type="ECO:0000313" key="2">
    <source>
        <dbReference type="EMBL" id="TWB39083.1"/>
    </source>
</evidence>
<dbReference type="Gene3D" id="3.30.750.44">
    <property type="match status" value="1"/>
</dbReference>
<dbReference type="InterPro" id="IPR029045">
    <property type="entry name" value="ClpP/crotonase-like_dom_sf"/>
</dbReference>
<comment type="caution">
    <text evidence="2">The sequence shown here is derived from an EMBL/GenBank/DDBJ whole genome shotgun (WGS) entry which is preliminary data.</text>
</comment>
<proteinExistence type="predicted"/>
<evidence type="ECO:0000313" key="3">
    <source>
        <dbReference type="Proteomes" id="UP000315751"/>
    </source>
</evidence>
<dbReference type="PANTHER" id="PTHR32060">
    <property type="entry name" value="TAIL-SPECIFIC PROTEASE"/>
    <property type="match status" value="1"/>
</dbReference>
<dbReference type="SMART" id="SM00245">
    <property type="entry name" value="TSPc"/>
    <property type="match status" value="1"/>
</dbReference>
<dbReference type="Gene3D" id="3.90.226.10">
    <property type="entry name" value="2-enoyl-CoA Hydratase, Chain A, domain 1"/>
    <property type="match status" value="1"/>
</dbReference>
<accession>A0A560GYH4</accession>
<dbReference type="Proteomes" id="UP000315751">
    <property type="component" value="Unassembled WGS sequence"/>
</dbReference>
<dbReference type="GO" id="GO:0006508">
    <property type="term" value="P:proteolysis"/>
    <property type="evidence" value="ECO:0007669"/>
    <property type="project" value="UniProtKB-KW"/>
</dbReference>
<organism evidence="2 3">
    <name type="scientific">Nitrospirillum amazonense</name>
    <dbReference type="NCBI Taxonomy" id="28077"/>
    <lineage>
        <taxon>Bacteria</taxon>
        <taxon>Pseudomonadati</taxon>
        <taxon>Pseudomonadota</taxon>
        <taxon>Alphaproteobacteria</taxon>
        <taxon>Rhodospirillales</taxon>
        <taxon>Azospirillaceae</taxon>
        <taxon>Nitrospirillum</taxon>
    </lineage>
</organism>
<dbReference type="GO" id="GO:0030288">
    <property type="term" value="C:outer membrane-bounded periplasmic space"/>
    <property type="evidence" value="ECO:0007669"/>
    <property type="project" value="TreeGrafter"/>
</dbReference>
<dbReference type="Pfam" id="PF14684">
    <property type="entry name" value="Tricorn_C1"/>
    <property type="match status" value="1"/>
</dbReference>
<protein>
    <submittedName>
        <fullName evidence="2">Carboxyl-terminal processing protease</fullName>
    </submittedName>
</protein>
<feature type="domain" description="Tail specific protease" evidence="1">
    <location>
        <begin position="300"/>
        <end position="499"/>
    </location>
</feature>
<keyword evidence="2" id="KW-0378">Hydrolase</keyword>
<evidence type="ECO:0000259" key="1">
    <source>
        <dbReference type="SMART" id="SM00245"/>
    </source>
</evidence>
<dbReference type="GO" id="GO:0004175">
    <property type="term" value="F:endopeptidase activity"/>
    <property type="evidence" value="ECO:0007669"/>
    <property type="project" value="TreeGrafter"/>
</dbReference>
<dbReference type="Pfam" id="PF03572">
    <property type="entry name" value="Peptidase_S41"/>
    <property type="match status" value="1"/>
</dbReference>
<dbReference type="InterPro" id="IPR028204">
    <property type="entry name" value="Tricorn_C1"/>
</dbReference>
<dbReference type="GO" id="GO:0007165">
    <property type="term" value="P:signal transduction"/>
    <property type="evidence" value="ECO:0007669"/>
    <property type="project" value="TreeGrafter"/>
</dbReference>
<dbReference type="InterPro" id="IPR005151">
    <property type="entry name" value="Tail-specific_protease"/>
</dbReference>
<name>A0A560GYH4_9PROT</name>
<dbReference type="PANTHER" id="PTHR32060:SF30">
    <property type="entry name" value="CARBOXY-TERMINAL PROCESSING PROTEASE CTPA"/>
    <property type="match status" value="1"/>
</dbReference>
<sequence length="543" mass="58978">MLGRAGMLNKIWRGSRLLRVSVCLLLIGSTAAGAVFYLRHKPSRVFDAAWDVVNTHYYDRTFNGYDWVKVGQTFRAKLPWWDSRGFDTAEVINSMLRLLESSHLDYQTPAQAEFAIGSEPGADLIFPDSMEMAGLSVIGPRHMKAPIITQIETDSYLYKQGVRVGDHILIGIHKDENGEDVISYYVTKIDGRKFEVKVNKSQMARGDDAPYIENRRIVFGNFDAASFVKLNALRTDPANADLTVFYRPSGIITTLGGAATDEGLSVIDVQKDSVADREGIEIGSFLRGMTSLPRQDGEDGIALTIQLPNGEERKFEAKVPISYIEGWQPYHRSAEKVGATLVIRFDKFNDENVDWVGMQLKQQNSGAVIFDLRNNSGGTVKAMQRFLGYFLPAGTTIMEQRGATETEMIKVSDGNAALSGSLAVLVGPASASAAEVSAAALQAYGRATIVGRKTSGDVLMARAYRLPNGGLIQVPEAALRDPKGRDLEGSGLTPDITVWKTLATIREGRDLPLEAALAVVTGAQAPPVKVPPAEAPGAAAARP</sequence>
<dbReference type="AlphaFoldDB" id="A0A560GYH4"/>
<keyword evidence="2" id="KW-0645">Protease</keyword>
<reference evidence="2 3" key="1">
    <citation type="submission" date="2019-06" db="EMBL/GenBank/DDBJ databases">
        <title>Genomic Encyclopedia of Type Strains, Phase IV (KMG-V): Genome sequencing to study the core and pangenomes of soil and plant-associated prokaryotes.</title>
        <authorList>
            <person name="Whitman W."/>
        </authorList>
    </citation>
    <scope>NUCLEOTIDE SEQUENCE [LARGE SCALE GENOMIC DNA]</scope>
    <source>
        <strain evidence="2 3">BR 11622</strain>
    </source>
</reference>
<dbReference type="GO" id="GO:0008236">
    <property type="term" value="F:serine-type peptidase activity"/>
    <property type="evidence" value="ECO:0007669"/>
    <property type="project" value="InterPro"/>
</dbReference>
<dbReference type="EMBL" id="VITR01000011">
    <property type="protein sequence ID" value="TWB39083.1"/>
    <property type="molecule type" value="Genomic_DNA"/>
</dbReference>
<dbReference type="SUPFAM" id="SSF52096">
    <property type="entry name" value="ClpP/crotonase"/>
    <property type="match status" value="1"/>
</dbReference>
<keyword evidence="3" id="KW-1185">Reference proteome</keyword>